<keyword evidence="1" id="KW-0175">Coiled coil</keyword>
<sequence>MAEYEDGEAEVADSTVVRVDEGSAPDEVPVPGADVASVPGDDVPERPEIIDGSHNEVKPVFKRAPPMPVVPENLKDYPLPPPIANDFKHFKPSVQMGPHSVMKFRPPPAVKSEEVWFQGSVPESISVSISDGKALGESDMSIVDSAWLNANSLAVAKSDGMVDVYNVHSQKLVTQFRPYMDDDPVQHLASLEKTIDDDDFEANLLKVATVSGKTRTVRTWELDGDRAELIRSIAVPKDGTEVAMSVPLVSKFKMPVRDDLVSKPKERREGEFESVLQAAEEDYAELESTYAVKAKEAEFDGLIAEAQAETEAMEASYAAAAAAAAAAAGTAVVLGAGESDEAEAAELEEAEEEVSAETAELEEAEEVASAEAAELEQPAEAAETAKEDADLDAVAQAEIEEDSAAADAAALAAGTAAGAAGVAGAAALADDEAAGVAQAVGADQAIEQTSARSVVNQTKVPPADDGGNAGAIAGAAVGGAALGALGTAAVVAATKGDDEAEEEEEVAEETVEETAPEEAVPEPVEEDLAAEPTLEEVSAEPVAEEIPEVDSSDGVAEAAAIGGVSAAAGAAAVVEDTDTDPFAKFKSAEEQDIAAKKAYEDQLTQRKSVPAGAIAGGAAAPGLATVAAAADDGAEDDEAEYEVVEEDQGFVYEDIEVYEPIPPEELKPGVEASTAAGLGGATATGAAVGDAALAEDEDDEEIEEYVEETIEERYLEEDEDDDDIIEEEAVEELEVTYEDGVVVSVEGAN</sequence>
<feature type="region of interest" description="Disordered" evidence="2">
    <location>
        <begin position="340"/>
        <end position="387"/>
    </location>
</feature>
<evidence type="ECO:0000313" key="4">
    <source>
        <dbReference type="Proteomes" id="UP001157974"/>
    </source>
</evidence>
<proteinExistence type="predicted"/>
<dbReference type="AlphaFoldDB" id="A0AAV8UL92"/>
<keyword evidence="4" id="KW-1185">Reference proteome</keyword>
<feature type="compositionally biased region" description="Acidic residues" evidence="2">
    <location>
        <begin position="498"/>
        <end position="551"/>
    </location>
</feature>
<comment type="caution">
    <text evidence="3">The sequence shown here is derived from an EMBL/GenBank/DDBJ whole genome shotgun (WGS) entry which is preliminary data.</text>
</comment>
<feature type="region of interest" description="Disordered" evidence="2">
    <location>
        <begin position="495"/>
        <end position="554"/>
    </location>
</feature>
<gene>
    <name evidence="3" type="ORF">NDN08_004423</name>
</gene>
<organism evidence="3 4">
    <name type="scientific">Rhodosorus marinus</name>
    <dbReference type="NCBI Taxonomy" id="101924"/>
    <lineage>
        <taxon>Eukaryota</taxon>
        <taxon>Rhodophyta</taxon>
        <taxon>Stylonematophyceae</taxon>
        <taxon>Stylonematales</taxon>
        <taxon>Stylonemataceae</taxon>
        <taxon>Rhodosorus</taxon>
    </lineage>
</organism>
<feature type="compositionally biased region" description="Basic and acidic residues" evidence="2">
    <location>
        <begin position="43"/>
        <end position="52"/>
    </location>
</feature>
<feature type="compositionally biased region" description="Acidic residues" evidence="2">
    <location>
        <begin position="340"/>
        <end position="368"/>
    </location>
</feature>
<evidence type="ECO:0000313" key="3">
    <source>
        <dbReference type="EMBL" id="KAJ8903315.1"/>
    </source>
</evidence>
<dbReference type="EMBL" id="JAMWBK010000007">
    <property type="protein sequence ID" value="KAJ8903315.1"/>
    <property type="molecule type" value="Genomic_DNA"/>
</dbReference>
<evidence type="ECO:0000256" key="2">
    <source>
        <dbReference type="SAM" id="MobiDB-lite"/>
    </source>
</evidence>
<feature type="compositionally biased region" description="Acidic residues" evidence="2">
    <location>
        <begin position="1"/>
        <end position="11"/>
    </location>
</feature>
<feature type="coiled-coil region" evidence="1">
    <location>
        <begin position="269"/>
        <end position="296"/>
    </location>
</feature>
<accession>A0AAV8UL92</accession>
<evidence type="ECO:0008006" key="5">
    <source>
        <dbReference type="Google" id="ProtNLM"/>
    </source>
</evidence>
<name>A0AAV8UL92_9RHOD</name>
<dbReference type="Proteomes" id="UP001157974">
    <property type="component" value="Unassembled WGS sequence"/>
</dbReference>
<feature type="compositionally biased region" description="Low complexity" evidence="2">
    <location>
        <begin position="369"/>
        <end position="382"/>
    </location>
</feature>
<protein>
    <recommendedName>
        <fullName evidence="5">Anaphase-promoting complex subunit 4 WD40 domain-containing protein</fullName>
    </recommendedName>
</protein>
<reference evidence="3 4" key="1">
    <citation type="journal article" date="2023" name="Nat. Commun.">
        <title>Origin of minicircular mitochondrial genomes in red algae.</title>
        <authorList>
            <person name="Lee Y."/>
            <person name="Cho C.H."/>
            <person name="Lee Y.M."/>
            <person name="Park S.I."/>
            <person name="Yang J.H."/>
            <person name="West J.A."/>
            <person name="Bhattacharya D."/>
            <person name="Yoon H.S."/>
        </authorList>
    </citation>
    <scope>NUCLEOTIDE SEQUENCE [LARGE SCALE GENOMIC DNA]</scope>
    <source>
        <strain evidence="3 4">CCMP1338</strain>
        <tissue evidence="3">Whole cell</tissue>
    </source>
</reference>
<feature type="region of interest" description="Disordered" evidence="2">
    <location>
        <begin position="1"/>
        <end position="52"/>
    </location>
</feature>
<evidence type="ECO:0000256" key="1">
    <source>
        <dbReference type="SAM" id="Coils"/>
    </source>
</evidence>